<dbReference type="CDD" id="cd22933">
    <property type="entry name" value="HFD_HFI1"/>
    <property type="match status" value="1"/>
</dbReference>
<gene>
    <name evidence="2" type="ORF">C5167_013516</name>
</gene>
<dbReference type="InterPro" id="IPR024738">
    <property type="entry name" value="Hfi1/Tada1"/>
</dbReference>
<sequence length="359" mass="39890">MPSSRHSSRIDTSELKLKIIKKVGHQKAERYFHHLNRYFSLKLSKSEFNKFCISTIGKENVSLHNQFIGSIIKNACLGKIPPPLPSKGSKVQGSLNVKIANGYRSSNFQSLSGGDILPPSPRKARSSSLRDCKFKDRPSPLGPHGKTHSTVCDESVPKAQEQQSATELVSIGSRPPGEVFSVEDGEEVEQFTGSPIVQSRSPVRAPYGIPLNTGFARKSIRSSSLTAVHTETCHNSYELPDSRSLKKILERKMENEGLGVSMDCINLLNNGLDAYLKRLIKPCMEIARSRRASDHSKQVNYQAMQGLNGILPNRYMQRPAQSVSASLLDFRVAMELNPQLLGEDWSVQLERVCLRSSEE</sequence>
<dbReference type="PANTHER" id="PTHR21277">
    <property type="entry name" value="TRANSCRIPTIONAL ADAPTER 1"/>
    <property type="match status" value="1"/>
</dbReference>
<evidence type="ECO:0000256" key="1">
    <source>
        <dbReference type="SAM" id="MobiDB-lite"/>
    </source>
</evidence>
<dbReference type="GO" id="GO:0000124">
    <property type="term" value="C:SAGA complex"/>
    <property type="evidence" value="ECO:0007669"/>
    <property type="project" value="TreeGrafter"/>
</dbReference>
<dbReference type="EMBL" id="CM010717">
    <property type="protein sequence ID" value="RZC54663.1"/>
    <property type="molecule type" value="Genomic_DNA"/>
</dbReference>
<feature type="region of interest" description="Disordered" evidence="1">
    <location>
        <begin position="110"/>
        <end position="151"/>
    </location>
</feature>
<dbReference type="GO" id="GO:0006357">
    <property type="term" value="P:regulation of transcription by RNA polymerase II"/>
    <property type="evidence" value="ECO:0007669"/>
    <property type="project" value="TreeGrafter"/>
</dbReference>
<proteinExistence type="predicted"/>
<name>A0A4Y7J0J8_PAPSO</name>
<feature type="compositionally biased region" description="Basic and acidic residues" evidence="1">
    <location>
        <begin position="128"/>
        <end position="138"/>
    </location>
</feature>
<reference evidence="2 3" key="1">
    <citation type="journal article" date="2018" name="Science">
        <title>The opium poppy genome and morphinan production.</title>
        <authorList>
            <person name="Guo L."/>
            <person name="Winzer T."/>
            <person name="Yang X."/>
            <person name="Li Y."/>
            <person name="Ning Z."/>
            <person name="He Z."/>
            <person name="Teodor R."/>
            <person name="Lu Y."/>
            <person name="Bowser T.A."/>
            <person name="Graham I.A."/>
            <person name="Ye K."/>
        </authorList>
    </citation>
    <scope>NUCLEOTIDE SEQUENCE [LARGE SCALE GENOMIC DNA]</scope>
    <source>
        <strain evidence="3">cv. HN1</strain>
        <tissue evidence="2">Leaves</tissue>
    </source>
</reference>
<dbReference type="AlphaFoldDB" id="A0A4Y7J0J8"/>
<dbReference type="Pfam" id="PF12767">
    <property type="entry name" value="SAGA-Tad1"/>
    <property type="match status" value="1"/>
</dbReference>
<dbReference type="Gramene" id="RZC54663">
    <property type="protein sequence ID" value="RZC54663"/>
    <property type="gene ID" value="C5167_013516"/>
</dbReference>
<evidence type="ECO:0008006" key="4">
    <source>
        <dbReference type="Google" id="ProtNLM"/>
    </source>
</evidence>
<dbReference type="OrthoDB" id="10264870at2759"/>
<keyword evidence="3" id="KW-1185">Reference proteome</keyword>
<evidence type="ECO:0000313" key="2">
    <source>
        <dbReference type="EMBL" id="RZC54663.1"/>
    </source>
</evidence>
<dbReference type="Proteomes" id="UP000316621">
    <property type="component" value="Chromosome 3"/>
</dbReference>
<evidence type="ECO:0000313" key="3">
    <source>
        <dbReference type="Proteomes" id="UP000316621"/>
    </source>
</evidence>
<accession>A0A4Y7J0J8</accession>
<dbReference type="GO" id="GO:0003713">
    <property type="term" value="F:transcription coactivator activity"/>
    <property type="evidence" value="ECO:0007669"/>
    <property type="project" value="TreeGrafter"/>
</dbReference>
<organism evidence="2 3">
    <name type="scientific">Papaver somniferum</name>
    <name type="common">Opium poppy</name>
    <dbReference type="NCBI Taxonomy" id="3469"/>
    <lineage>
        <taxon>Eukaryota</taxon>
        <taxon>Viridiplantae</taxon>
        <taxon>Streptophyta</taxon>
        <taxon>Embryophyta</taxon>
        <taxon>Tracheophyta</taxon>
        <taxon>Spermatophyta</taxon>
        <taxon>Magnoliopsida</taxon>
        <taxon>Ranunculales</taxon>
        <taxon>Papaveraceae</taxon>
        <taxon>Papaveroideae</taxon>
        <taxon>Papaver</taxon>
    </lineage>
</organism>
<dbReference type="OMA" id="PQNIAYE"/>
<dbReference type="STRING" id="3469.A0A4Y7J0J8"/>
<protein>
    <recommendedName>
        <fullName evidence="4">Transcriptional coactivator Hfi1/Transcriptional adapter 1</fullName>
    </recommendedName>
</protein>
<dbReference type="PANTHER" id="PTHR21277:SF44">
    <property type="entry name" value="TRANSCRIPTIONAL REGULATOR OF RNA POLII, SAGA, SUBUNIT"/>
    <property type="match status" value="1"/>
</dbReference>